<dbReference type="SUPFAM" id="SSF54909">
    <property type="entry name" value="Dimeric alpha+beta barrel"/>
    <property type="match status" value="1"/>
</dbReference>
<name>A0A286A0E6_9SPHI</name>
<dbReference type="InterPro" id="IPR011008">
    <property type="entry name" value="Dimeric_a/b-barrel"/>
</dbReference>
<dbReference type="PROSITE" id="PS51725">
    <property type="entry name" value="ABM"/>
    <property type="match status" value="1"/>
</dbReference>
<protein>
    <submittedName>
        <fullName evidence="2">Quinol monooxygenase YgiN</fullName>
    </submittedName>
</protein>
<dbReference type="EMBL" id="OCMT01000002">
    <property type="protein sequence ID" value="SOD15379.1"/>
    <property type="molecule type" value="Genomic_DNA"/>
</dbReference>
<dbReference type="PANTHER" id="PTHR33336:SF3">
    <property type="entry name" value="ABM DOMAIN-CONTAINING PROTEIN"/>
    <property type="match status" value="1"/>
</dbReference>
<gene>
    <name evidence="2" type="ORF">SAMN06297358_2371</name>
</gene>
<dbReference type="Proteomes" id="UP000219281">
    <property type="component" value="Unassembled WGS sequence"/>
</dbReference>
<feature type="domain" description="ABM" evidence="1">
    <location>
        <begin position="28"/>
        <end position="121"/>
    </location>
</feature>
<proteinExistence type="predicted"/>
<dbReference type="RefSeq" id="WP_218840072.1">
    <property type="nucleotide sequence ID" value="NZ_OCMT01000002.1"/>
</dbReference>
<accession>A0A286A0E6</accession>
<dbReference type="InterPro" id="IPR050744">
    <property type="entry name" value="AI-2_Isomerase_LsrG"/>
</dbReference>
<keyword evidence="3" id="KW-1185">Reference proteome</keyword>
<dbReference type="InterPro" id="IPR007138">
    <property type="entry name" value="ABM_dom"/>
</dbReference>
<dbReference type="Pfam" id="PF03992">
    <property type="entry name" value="ABM"/>
    <property type="match status" value="1"/>
</dbReference>
<dbReference type="GO" id="GO:0004497">
    <property type="term" value="F:monooxygenase activity"/>
    <property type="evidence" value="ECO:0007669"/>
    <property type="project" value="UniProtKB-KW"/>
</dbReference>
<dbReference type="Gene3D" id="3.30.70.100">
    <property type="match status" value="1"/>
</dbReference>
<dbReference type="AlphaFoldDB" id="A0A286A0E6"/>
<keyword evidence="2" id="KW-0560">Oxidoreductase</keyword>
<organism evidence="2 3">
    <name type="scientific">Pedobacter xixiisoli</name>
    <dbReference type="NCBI Taxonomy" id="1476464"/>
    <lineage>
        <taxon>Bacteria</taxon>
        <taxon>Pseudomonadati</taxon>
        <taxon>Bacteroidota</taxon>
        <taxon>Sphingobacteriia</taxon>
        <taxon>Sphingobacteriales</taxon>
        <taxon>Sphingobacteriaceae</taxon>
        <taxon>Pedobacter</taxon>
    </lineage>
</organism>
<evidence type="ECO:0000313" key="3">
    <source>
        <dbReference type="Proteomes" id="UP000219281"/>
    </source>
</evidence>
<reference evidence="3" key="1">
    <citation type="submission" date="2017-09" db="EMBL/GenBank/DDBJ databases">
        <authorList>
            <person name="Varghese N."/>
            <person name="Submissions S."/>
        </authorList>
    </citation>
    <scope>NUCLEOTIDE SEQUENCE [LARGE SCALE GENOMIC DNA]</scope>
    <source>
        <strain evidence="3">CGMCC 1.12803</strain>
    </source>
</reference>
<sequence length="133" mass="15620">MKFTSAAIITLFSLFSYQQSHAQHQERMIRIAKIEVHPEYLEEYKSFLTEEIKASLTKEPGVLTLYAMHEKDEHYKISILEVYANTTAYEAHIKTPHFLKYKTGTLKMIKSLELLDMSPILFEEKTKFQNKTN</sequence>
<keyword evidence="2" id="KW-0503">Monooxygenase</keyword>
<evidence type="ECO:0000313" key="2">
    <source>
        <dbReference type="EMBL" id="SOD15379.1"/>
    </source>
</evidence>
<evidence type="ECO:0000259" key="1">
    <source>
        <dbReference type="PROSITE" id="PS51725"/>
    </source>
</evidence>
<dbReference type="PANTHER" id="PTHR33336">
    <property type="entry name" value="QUINOL MONOOXYGENASE YGIN-RELATED"/>
    <property type="match status" value="1"/>
</dbReference>